<feature type="transmembrane region" description="Helical" evidence="13">
    <location>
        <begin position="177"/>
        <end position="195"/>
    </location>
</feature>
<dbReference type="GO" id="GO:0015252">
    <property type="term" value="F:proton channel activity"/>
    <property type="evidence" value="ECO:0007669"/>
    <property type="project" value="InterPro"/>
</dbReference>
<dbReference type="Proteomes" id="UP000464657">
    <property type="component" value="Chromosome"/>
</dbReference>
<keyword evidence="11" id="KW-0407">Ion channel</keyword>
<dbReference type="InterPro" id="IPR010617">
    <property type="entry name" value="TMEM175-like"/>
</dbReference>
<feature type="transmembrane region" description="Helical" evidence="13">
    <location>
        <begin position="153"/>
        <end position="171"/>
    </location>
</feature>
<evidence type="ECO:0000256" key="10">
    <source>
        <dbReference type="ARBA" id="ARBA00023136"/>
    </source>
</evidence>
<accession>A0A7L4ZFF4</accession>
<comment type="catalytic activity">
    <reaction evidence="12">
        <text>K(+)(in) = K(+)(out)</text>
        <dbReference type="Rhea" id="RHEA:29463"/>
        <dbReference type="ChEBI" id="CHEBI:29103"/>
    </reaction>
</comment>
<evidence type="ECO:0000256" key="12">
    <source>
        <dbReference type="ARBA" id="ARBA00034430"/>
    </source>
</evidence>
<evidence type="ECO:0000256" key="11">
    <source>
        <dbReference type="ARBA" id="ARBA00023303"/>
    </source>
</evidence>
<feature type="transmembrane region" description="Helical" evidence="13">
    <location>
        <begin position="12"/>
        <end position="28"/>
    </location>
</feature>
<keyword evidence="5 13" id="KW-0812">Transmembrane</keyword>
<evidence type="ECO:0000313" key="15">
    <source>
        <dbReference type="Proteomes" id="UP000464657"/>
    </source>
</evidence>
<dbReference type="Pfam" id="PF06736">
    <property type="entry name" value="TMEM175"/>
    <property type="match status" value="1"/>
</dbReference>
<feature type="transmembrane region" description="Helical" evidence="13">
    <location>
        <begin position="40"/>
        <end position="57"/>
    </location>
</feature>
<reference evidence="14 15" key="1">
    <citation type="journal article" date="2013" name="Int. J. Syst. Evol. Microbiol.">
        <title>Kordia antarctica sp. nov., isolated from Antarctic seawater.</title>
        <authorList>
            <person name="Baek K."/>
            <person name="Choi A."/>
            <person name="Kang I."/>
            <person name="Lee K."/>
            <person name="Cho J.C."/>
        </authorList>
    </citation>
    <scope>NUCLEOTIDE SEQUENCE [LARGE SCALE GENOMIC DNA]</scope>
    <source>
        <strain evidence="14 15">IMCC3317</strain>
    </source>
</reference>
<comment type="similarity">
    <text evidence="2">Belongs to the TMEM175 family.</text>
</comment>
<evidence type="ECO:0000256" key="13">
    <source>
        <dbReference type="SAM" id="Phobius"/>
    </source>
</evidence>
<evidence type="ECO:0000256" key="2">
    <source>
        <dbReference type="ARBA" id="ARBA00006920"/>
    </source>
</evidence>
<evidence type="ECO:0000256" key="8">
    <source>
        <dbReference type="ARBA" id="ARBA00022989"/>
    </source>
</evidence>
<organism evidence="14 15">
    <name type="scientific">Kordia antarctica</name>
    <dbReference type="NCBI Taxonomy" id="1218801"/>
    <lineage>
        <taxon>Bacteria</taxon>
        <taxon>Pseudomonadati</taxon>
        <taxon>Bacteroidota</taxon>
        <taxon>Flavobacteriia</taxon>
        <taxon>Flavobacteriales</taxon>
        <taxon>Flavobacteriaceae</taxon>
        <taxon>Kordia</taxon>
    </lineage>
</organism>
<feature type="transmembrane region" description="Helical" evidence="13">
    <location>
        <begin position="69"/>
        <end position="90"/>
    </location>
</feature>
<keyword evidence="6" id="KW-0631">Potassium channel</keyword>
<keyword evidence="8 13" id="KW-1133">Transmembrane helix</keyword>
<proteinExistence type="inferred from homology"/>
<keyword evidence="7" id="KW-0630">Potassium</keyword>
<protein>
    <recommendedName>
        <fullName evidence="16">Potassium channel</fullName>
    </recommendedName>
</protein>
<comment type="subcellular location">
    <subcellularLocation>
        <location evidence="1">Membrane</location>
        <topology evidence="1">Multi-pass membrane protein</topology>
    </subcellularLocation>
</comment>
<evidence type="ECO:0000256" key="3">
    <source>
        <dbReference type="ARBA" id="ARBA00022448"/>
    </source>
</evidence>
<evidence type="ECO:0000256" key="9">
    <source>
        <dbReference type="ARBA" id="ARBA00023065"/>
    </source>
</evidence>
<dbReference type="GO" id="GO:0016020">
    <property type="term" value="C:membrane"/>
    <property type="evidence" value="ECO:0007669"/>
    <property type="project" value="UniProtKB-SubCell"/>
</dbReference>
<evidence type="ECO:0000256" key="6">
    <source>
        <dbReference type="ARBA" id="ARBA00022826"/>
    </source>
</evidence>
<evidence type="ECO:0000256" key="4">
    <source>
        <dbReference type="ARBA" id="ARBA00022538"/>
    </source>
</evidence>
<gene>
    <name evidence="14" type="ORF">IMCC3317_00270</name>
</gene>
<evidence type="ECO:0000256" key="5">
    <source>
        <dbReference type="ARBA" id="ARBA00022692"/>
    </source>
</evidence>
<name>A0A7L4ZFF4_9FLAO</name>
<dbReference type="EMBL" id="CP019288">
    <property type="protein sequence ID" value="QHI34684.1"/>
    <property type="molecule type" value="Genomic_DNA"/>
</dbReference>
<keyword evidence="10 13" id="KW-0472">Membrane</keyword>
<evidence type="ECO:0000256" key="7">
    <source>
        <dbReference type="ARBA" id="ARBA00022958"/>
    </source>
</evidence>
<keyword evidence="3" id="KW-0813">Transport</keyword>
<dbReference type="KEGG" id="kan:IMCC3317_00270"/>
<evidence type="ECO:0008006" key="16">
    <source>
        <dbReference type="Google" id="ProtNLM"/>
    </source>
</evidence>
<keyword evidence="4" id="KW-0633">Potassium transport</keyword>
<dbReference type="GO" id="GO:0005267">
    <property type="term" value="F:potassium channel activity"/>
    <property type="evidence" value="ECO:0007669"/>
    <property type="project" value="UniProtKB-KW"/>
</dbReference>
<dbReference type="AlphaFoldDB" id="A0A7L4ZFF4"/>
<sequence length="209" mass="24269">MKHSKNRIESLSDGVFAFAATLMVVNIGANTDLSSLKEQLPMFVSFGISFFVMMALWKLHYNLFRRTSYVDNWIITYNIIFLFTILFYVFPLKSLASAAILKTRMSLDELSGLFQLYSIGFTLIFLCLTLMYRRAHKKDIKNKHPLNLFFYKRHFFIFVLVGLFSVILAYFNIGIRFGLPGLIYSILGLLCFLHSKKFQTKYPSNTITL</sequence>
<dbReference type="RefSeq" id="WP_228054893.1">
    <property type="nucleotide sequence ID" value="NZ_CP019288.1"/>
</dbReference>
<keyword evidence="15" id="KW-1185">Reference proteome</keyword>
<evidence type="ECO:0000256" key="1">
    <source>
        <dbReference type="ARBA" id="ARBA00004141"/>
    </source>
</evidence>
<feature type="transmembrane region" description="Helical" evidence="13">
    <location>
        <begin position="110"/>
        <end position="132"/>
    </location>
</feature>
<evidence type="ECO:0000313" key="14">
    <source>
        <dbReference type="EMBL" id="QHI34684.1"/>
    </source>
</evidence>
<keyword evidence="9" id="KW-0406">Ion transport</keyword>